<proteinExistence type="predicted"/>
<sequence length="835" mass="92733">MSYFLNTVIETVQSHIPLTRNNSFVPIINSNSNQEQEQIGTEIIMSNSERQPLLSGASLPSGREVQNSLPSKSQRIKVAQVSGALAAGKFPSQSQLSKLIQVLLDSDTLKATGGPNSRTARLGQEGTRVLENLKDVLRSAKAWGEAKNDDDLLQNFFYNAATADVDVDVSTASSPSQKELSKDGQRAIESFRTIASLIVTNDTFRQLGSDLILLTRDIFADAASLAADNAKAAAEKTRPSQKERQQGVDFNNLQQKGKSGLKGAKTGKLQGQVRESLWDEIENAKQYFDEKLPESDEKKDELINNLQKVITQAQQNPQYKRSLTTIINLFKKYAHKAGDALDETKQKSDLNDEDEKVQQAGRDLKAFVEKVSNKSLDDVISASQKAAEDVRDDEKLSAYFEELGNYFDRLLYQPGYVTSQRAARKAQSLYDDGQSLITENPKWKEDAKALQDELEAIVNGISNDKSTNKLVESIENLGESLSHAGKVGVGALRAEGQGLYRDFVDVILPRIIGLVKEIPVPRVEYKSEDVDLVIDDIRLESLSFIPDSIRFVQHNDLRFTQGYATYASEYDASVRLRVEGLHFEASNIAFWLNLKSGFMPFEDAGLLDIKFGPQGISFDVTLENASEEDQETFFVVKDVHVWISGFDFEIRKNTKWLAAWFARPVIKAFVKRNLTHALEAQIAEYLRQADFRLYGVQQRAIAATNAKPTPANFINAVFSDSIFPSRSATDTVTVGSKGVVKYGRRGEYVLHIGVDEDLFPNKPPSYVSNSQRQKLKAAASSSTNRAVGSADAFKAKGKQATDQAKKEGDDLTAKAKEQKKREEKSEGWRSDAFDV</sequence>
<dbReference type="OrthoDB" id="5407957at2759"/>
<dbReference type="EMBL" id="CP144524">
    <property type="protein sequence ID" value="WWC70693.1"/>
    <property type="molecule type" value="Genomic_DNA"/>
</dbReference>
<dbReference type="AlphaFoldDB" id="A0A1B9I7M1"/>
<reference evidence="3" key="3">
    <citation type="submission" date="2016-07" db="EMBL/GenBank/DDBJ databases">
        <title>Evolution of pathogenesis and genome organization in the Tremellales.</title>
        <authorList>
            <person name="Cuomo C."/>
            <person name="Litvintseva A."/>
            <person name="Heitman J."/>
            <person name="Chen Y."/>
            <person name="Sun S."/>
            <person name="Springer D."/>
            <person name="Dromer F."/>
            <person name="Young S."/>
            <person name="Zeng Q."/>
            <person name="Chapman S."/>
            <person name="Gujja S."/>
            <person name="Saif S."/>
            <person name="Birren B."/>
        </authorList>
    </citation>
    <scope>NUCLEOTIDE SEQUENCE</scope>
    <source>
        <strain evidence="3">CBS 10737</strain>
    </source>
</reference>
<dbReference type="EMBL" id="KV700115">
    <property type="protein sequence ID" value="OCF51466.1"/>
    <property type="molecule type" value="Genomic_DNA"/>
</dbReference>
<protein>
    <recommendedName>
        <fullName evidence="2">HAM1-like N-terminal domain-containing protein</fullName>
    </recommendedName>
</protein>
<feature type="compositionally biased region" description="Basic and acidic residues" evidence="1">
    <location>
        <begin position="233"/>
        <end position="246"/>
    </location>
</feature>
<accession>A0A1B9I7M1</accession>
<feature type="compositionally biased region" description="Polar residues" evidence="1">
    <location>
        <begin position="248"/>
        <end position="257"/>
    </location>
</feature>
<feature type="region of interest" description="Disordered" evidence="1">
    <location>
        <begin position="53"/>
        <end position="72"/>
    </location>
</feature>
<feature type="region of interest" description="Disordered" evidence="1">
    <location>
        <begin position="232"/>
        <end position="266"/>
    </location>
</feature>
<dbReference type="KEGG" id="kpin:30170549"/>
<dbReference type="RefSeq" id="XP_019012685.1">
    <property type="nucleotide sequence ID" value="XM_019153945.1"/>
</dbReference>
<reference evidence="4" key="4">
    <citation type="submission" date="2024-02" db="EMBL/GenBank/DDBJ databases">
        <title>Comparative genomics of Cryptococcus and Kwoniella reveals pathogenesis evolution and contrasting modes of karyotype evolution via chromosome fusion or intercentromeric recombination.</title>
        <authorList>
            <person name="Coelho M.A."/>
            <person name="David-Palma M."/>
            <person name="Shea T."/>
            <person name="Bowers K."/>
            <person name="McGinley-Smith S."/>
            <person name="Mohammad A.W."/>
            <person name="Gnirke A."/>
            <person name="Yurkov A.M."/>
            <person name="Nowrousian M."/>
            <person name="Sun S."/>
            <person name="Cuomo C.A."/>
            <person name="Heitman J."/>
        </authorList>
    </citation>
    <scope>NUCLEOTIDE SEQUENCE</scope>
    <source>
        <strain evidence="4">CBS 10737</strain>
    </source>
</reference>
<dbReference type="Gene3D" id="3.15.10.10">
    <property type="entry name" value="Bactericidal permeability-increasing protein, domain 1"/>
    <property type="match status" value="1"/>
</dbReference>
<evidence type="ECO:0000259" key="2">
    <source>
        <dbReference type="Pfam" id="PF19343"/>
    </source>
</evidence>
<dbReference type="PANTHER" id="PTHR31138:SF1">
    <property type="entry name" value="PDZ DOMAIN-CONTAINING PROTEIN"/>
    <property type="match status" value="1"/>
</dbReference>
<feature type="region of interest" description="Disordered" evidence="1">
    <location>
        <begin position="776"/>
        <end position="835"/>
    </location>
</feature>
<dbReference type="GeneID" id="30170549"/>
<evidence type="ECO:0000313" key="3">
    <source>
        <dbReference type="EMBL" id="OCF51466.1"/>
    </source>
</evidence>
<organism evidence="3">
    <name type="scientific">Kwoniella pini CBS 10737</name>
    <dbReference type="NCBI Taxonomy" id="1296096"/>
    <lineage>
        <taxon>Eukaryota</taxon>
        <taxon>Fungi</taxon>
        <taxon>Dikarya</taxon>
        <taxon>Basidiomycota</taxon>
        <taxon>Agaricomycotina</taxon>
        <taxon>Tremellomycetes</taxon>
        <taxon>Tremellales</taxon>
        <taxon>Cryptococcaceae</taxon>
        <taxon>Kwoniella</taxon>
    </lineage>
</organism>
<evidence type="ECO:0000313" key="5">
    <source>
        <dbReference type="Proteomes" id="UP000094020"/>
    </source>
</evidence>
<gene>
    <name evidence="3" type="ORF">I206_02180</name>
    <name evidence="4" type="ORF">I206_104644</name>
</gene>
<evidence type="ECO:0000313" key="4">
    <source>
        <dbReference type="EMBL" id="WWC70693.1"/>
    </source>
</evidence>
<reference evidence="4" key="2">
    <citation type="submission" date="2013-07" db="EMBL/GenBank/DDBJ databases">
        <authorList>
            <consortium name="The Broad Institute Genome Sequencing Platform"/>
            <person name="Cuomo C."/>
            <person name="Litvintseva A."/>
            <person name="Chen Y."/>
            <person name="Heitman J."/>
            <person name="Sun S."/>
            <person name="Springer D."/>
            <person name="Dromer F."/>
            <person name="Young S.K."/>
            <person name="Zeng Q."/>
            <person name="Gargeya S."/>
            <person name="Fitzgerald M."/>
            <person name="Abouelleil A."/>
            <person name="Alvarado L."/>
            <person name="Berlin A.M."/>
            <person name="Chapman S.B."/>
            <person name="Dewar J."/>
            <person name="Goldberg J."/>
            <person name="Griggs A."/>
            <person name="Gujja S."/>
            <person name="Hansen M."/>
            <person name="Howarth C."/>
            <person name="Imamovic A."/>
            <person name="Larimer J."/>
            <person name="McCowan C."/>
            <person name="Murphy C."/>
            <person name="Pearson M."/>
            <person name="Priest M."/>
            <person name="Roberts A."/>
            <person name="Saif S."/>
            <person name="Shea T."/>
            <person name="Sykes S."/>
            <person name="Wortman J."/>
            <person name="Nusbaum C."/>
            <person name="Birren B."/>
        </authorList>
    </citation>
    <scope>NUCLEOTIDE SEQUENCE</scope>
    <source>
        <strain evidence="4">CBS 10737</strain>
    </source>
</reference>
<dbReference type="Proteomes" id="UP000094020">
    <property type="component" value="Chromosome 6"/>
</dbReference>
<keyword evidence="5" id="KW-1185">Reference proteome</keyword>
<dbReference type="InterPro" id="IPR045967">
    <property type="entry name" value="HAM1-like_N"/>
</dbReference>
<feature type="compositionally biased region" description="Basic and acidic residues" evidence="1">
    <location>
        <begin position="803"/>
        <end position="835"/>
    </location>
</feature>
<name>A0A1B9I7M1_9TREE</name>
<evidence type="ECO:0000256" key="1">
    <source>
        <dbReference type="SAM" id="MobiDB-lite"/>
    </source>
</evidence>
<dbReference type="PANTHER" id="PTHR31138">
    <property type="entry name" value="CHROMOSOME 19, WHOLE GENOME SHOTGUN SEQUENCE"/>
    <property type="match status" value="1"/>
</dbReference>
<dbReference type="Pfam" id="PF19343">
    <property type="entry name" value="HAM1_N"/>
    <property type="match status" value="1"/>
</dbReference>
<reference evidence="3" key="1">
    <citation type="submission" date="2013-07" db="EMBL/GenBank/DDBJ databases">
        <title>The Genome Sequence of Cryptococcus pinus CBS10737.</title>
        <authorList>
            <consortium name="The Broad Institute Genome Sequencing Platform"/>
            <person name="Cuomo C."/>
            <person name="Litvintseva A."/>
            <person name="Chen Y."/>
            <person name="Heitman J."/>
            <person name="Sun S."/>
            <person name="Springer D."/>
            <person name="Dromer F."/>
            <person name="Young S.K."/>
            <person name="Zeng Q."/>
            <person name="Gargeya S."/>
            <person name="Fitzgerald M."/>
            <person name="Abouelleil A."/>
            <person name="Alvarado L."/>
            <person name="Berlin A.M."/>
            <person name="Chapman S.B."/>
            <person name="Dewar J."/>
            <person name="Goldberg J."/>
            <person name="Griggs A."/>
            <person name="Gujja S."/>
            <person name="Hansen M."/>
            <person name="Howarth C."/>
            <person name="Imamovic A."/>
            <person name="Larimer J."/>
            <person name="McCowan C."/>
            <person name="Murphy C."/>
            <person name="Pearson M."/>
            <person name="Priest M."/>
            <person name="Roberts A."/>
            <person name="Saif S."/>
            <person name="Shea T."/>
            <person name="Sykes S."/>
            <person name="Wortman J."/>
            <person name="Nusbaum C."/>
            <person name="Birren B."/>
        </authorList>
    </citation>
    <scope>NUCLEOTIDE SEQUENCE [LARGE SCALE GENOMIC DNA]</scope>
    <source>
        <strain evidence="3">CBS 10737</strain>
    </source>
</reference>
<dbReference type="STRING" id="1296096.A0A1B9I7M1"/>
<feature type="domain" description="HAM1-like N-terminal" evidence="2">
    <location>
        <begin position="232"/>
        <end position="629"/>
    </location>
</feature>